<organism evidence="1 2">
    <name type="scientific">Piloderma croceum (strain F 1598)</name>
    <dbReference type="NCBI Taxonomy" id="765440"/>
    <lineage>
        <taxon>Eukaryota</taxon>
        <taxon>Fungi</taxon>
        <taxon>Dikarya</taxon>
        <taxon>Basidiomycota</taxon>
        <taxon>Agaricomycotina</taxon>
        <taxon>Agaricomycetes</taxon>
        <taxon>Agaricomycetidae</taxon>
        <taxon>Atheliales</taxon>
        <taxon>Atheliaceae</taxon>
        <taxon>Piloderma</taxon>
    </lineage>
</organism>
<gene>
    <name evidence="1" type="ORF">PILCRDRAFT_821814</name>
</gene>
<reference evidence="2" key="2">
    <citation type="submission" date="2015-01" db="EMBL/GenBank/DDBJ databases">
        <title>Evolutionary Origins and Diversification of the Mycorrhizal Mutualists.</title>
        <authorList>
            <consortium name="DOE Joint Genome Institute"/>
            <consortium name="Mycorrhizal Genomics Consortium"/>
            <person name="Kohler A."/>
            <person name="Kuo A."/>
            <person name="Nagy L.G."/>
            <person name="Floudas D."/>
            <person name="Copeland A."/>
            <person name="Barry K.W."/>
            <person name="Cichocki N."/>
            <person name="Veneault-Fourrey C."/>
            <person name="LaButti K."/>
            <person name="Lindquist E.A."/>
            <person name="Lipzen A."/>
            <person name="Lundell T."/>
            <person name="Morin E."/>
            <person name="Murat C."/>
            <person name="Riley R."/>
            <person name="Ohm R."/>
            <person name="Sun H."/>
            <person name="Tunlid A."/>
            <person name="Henrissat B."/>
            <person name="Grigoriev I.V."/>
            <person name="Hibbett D.S."/>
            <person name="Martin F."/>
        </authorList>
    </citation>
    <scope>NUCLEOTIDE SEQUENCE [LARGE SCALE GENOMIC DNA]</scope>
    <source>
        <strain evidence="2">F 1598</strain>
    </source>
</reference>
<sequence>MTSPLTYHSRVVAAGTEALSVFEEAMRPFSAAITVAVAFESVESSALMAMARFGDRFGGDRGNQSKEYSGNEETHCLIKVRFECEVECYGGWR</sequence>
<evidence type="ECO:0000313" key="2">
    <source>
        <dbReference type="Proteomes" id="UP000054166"/>
    </source>
</evidence>
<accession>A0A0C3FMF8</accession>
<evidence type="ECO:0000313" key="1">
    <source>
        <dbReference type="EMBL" id="KIM80959.1"/>
    </source>
</evidence>
<proteinExistence type="predicted"/>
<dbReference type="HOGENOM" id="CLU_2400457_0_0_1"/>
<name>A0A0C3FMF8_PILCF</name>
<protein>
    <submittedName>
        <fullName evidence="1">Uncharacterized protein</fullName>
    </submittedName>
</protein>
<dbReference type="InParanoid" id="A0A0C3FMF8"/>
<dbReference type="Proteomes" id="UP000054166">
    <property type="component" value="Unassembled WGS sequence"/>
</dbReference>
<keyword evidence="2" id="KW-1185">Reference proteome</keyword>
<dbReference type="AlphaFoldDB" id="A0A0C3FMF8"/>
<dbReference type="EMBL" id="KN833001">
    <property type="protein sequence ID" value="KIM80959.1"/>
    <property type="molecule type" value="Genomic_DNA"/>
</dbReference>
<reference evidence="1 2" key="1">
    <citation type="submission" date="2014-04" db="EMBL/GenBank/DDBJ databases">
        <authorList>
            <consortium name="DOE Joint Genome Institute"/>
            <person name="Kuo A."/>
            <person name="Tarkka M."/>
            <person name="Buscot F."/>
            <person name="Kohler A."/>
            <person name="Nagy L.G."/>
            <person name="Floudas D."/>
            <person name="Copeland A."/>
            <person name="Barry K.W."/>
            <person name="Cichocki N."/>
            <person name="Veneault-Fourrey C."/>
            <person name="LaButti K."/>
            <person name="Lindquist E.A."/>
            <person name="Lipzen A."/>
            <person name="Lundell T."/>
            <person name="Morin E."/>
            <person name="Murat C."/>
            <person name="Sun H."/>
            <person name="Tunlid A."/>
            <person name="Henrissat B."/>
            <person name="Grigoriev I.V."/>
            <person name="Hibbett D.S."/>
            <person name="Martin F."/>
            <person name="Nordberg H.P."/>
            <person name="Cantor M.N."/>
            <person name="Hua S.X."/>
        </authorList>
    </citation>
    <scope>NUCLEOTIDE SEQUENCE [LARGE SCALE GENOMIC DNA]</scope>
    <source>
        <strain evidence="1 2">F 1598</strain>
    </source>
</reference>